<protein>
    <submittedName>
        <fullName evidence="1">Uncharacterized protein</fullName>
    </submittedName>
</protein>
<dbReference type="AlphaFoldDB" id="D4F356"/>
<evidence type="ECO:0000313" key="2">
    <source>
        <dbReference type="Proteomes" id="UP000003692"/>
    </source>
</evidence>
<dbReference type="HOGENOM" id="CLU_2953077_0_0_6"/>
<reference evidence="1 2" key="1">
    <citation type="submission" date="2010-02" db="EMBL/GenBank/DDBJ databases">
        <authorList>
            <person name="Weinstock G."/>
            <person name="Sodergren E."/>
            <person name="Clifton S."/>
            <person name="Fulton L."/>
            <person name="Fulton B."/>
            <person name="Courtney L."/>
            <person name="Fronick C."/>
            <person name="Harrison M."/>
            <person name="Strong C."/>
            <person name="Farmer C."/>
            <person name="Delahaunty K."/>
            <person name="Markovic C."/>
            <person name="Hall O."/>
            <person name="Minx P."/>
            <person name="Tomlinson C."/>
            <person name="Mitreva M."/>
            <person name="Nelson J."/>
            <person name="Hou S."/>
            <person name="Wollam A."/>
            <person name="Pepin K.H."/>
            <person name="Johnson M."/>
            <person name="Bhonagiri V."/>
            <person name="Zhang X."/>
            <person name="Suruliraj S."/>
            <person name="Warren W."/>
            <person name="Chinwalla A."/>
            <person name="Mardis E.R."/>
            <person name="Wilson R.K."/>
        </authorList>
    </citation>
    <scope>NUCLEOTIDE SEQUENCE [LARGE SCALE GENOMIC DNA]</scope>
    <source>
        <strain evidence="1 2">ATCC 23685</strain>
    </source>
</reference>
<sequence length="59" mass="6567">MADFTPSTKPAAAIRYSDNGCHRGQLFDALHAIVHKIAIHYRDGRDACVPQDHAVVRPR</sequence>
<name>D4F356_EDWTA</name>
<dbReference type="Proteomes" id="UP000003692">
    <property type="component" value="Unassembled WGS sequence"/>
</dbReference>
<dbReference type="EMBL" id="ADGK01000053">
    <property type="protein sequence ID" value="EFE23831.1"/>
    <property type="molecule type" value="Genomic_DNA"/>
</dbReference>
<gene>
    <name evidence="1" type="ORF">EDWATA_01159</name>
</gene>
<evidence type="ECO:0000313" key="1">
    <source>
        <dbReference type="EMBL" id="EFE23831.1"/>
    </source>
</evidence>
<organism evidence="1 2">
    <name type="scientific">Edwardsiella tarda ATCC 23685</name>
    <dbReference type="NCBI Taxonomy" id="500638"/>
    <lineage>
        <taxon>Bacteria</taxon>
        <taxon>Pseudomonadati</taxon>
        <taxon>Pseudomonadota</taxon>
        <taxon>Gammaproteobacteria</taxon>
        <taxon>Enterobacterales</taxon>
        <taxon>Hafniaceae</taxon>
        <taxon>Edwardsiella</taxon>
    </lineage>
</organism>
<comment type="caution">
    <text evidence="1">The sequence shown here is derived from an EMBL/GenBank/DDBJ whole genome shotgun (WGS) entry which is preliminary data.</text>
</comment>
<proteinExistence type="predicted"/>
<accession>D4F356</accession>